<keyword evidence="2" id="KW-0812">Transmembrane</keyword>
<evidence type="ECO:0000256" key="1">
    <source>
        <dbReference type="ARBA" id="ARBA00022448"/>
    </source>
</evidence>
<organism evidence="3 4">
    <name type="scientific">Candidatus Synchoanobacter obligatus</name>
    <dbReference type="NCBI Taxonomy" id="2919597"/>
    <lineage>
        <taxon>Bacteria</taxon>
        <taxon>Pseudomonadati</taxon>
        <taxon>Pseudomonadota</taxon>
        <taxon>Gammaproteobacteria</taxon>
        <taxon>Candidatus Comchoanobacterales</taxon>
        <taxon>Candidatus Comchoanobacteraceae</taxon>
        <taxon>Candidatus Synchoanobacter</taxon>
    </lineage>
</organism>
<feature type="transmembrane region" description="Helical" evidence="2">
    <location>
        <begin position="347"/>
        <end position="368"/>
    </location>
</feature>
<feature type="transmembrane region" description="Helical" evidence="2">
    <location>
        <begin position="93"/>
        <end position="117"/>
    </location>
</feature>
<gene>
    <name evidence="3" type="ORF">MKS91_01655</name>
</gene>
<evidence type="ECO:0000313" key="3">
    <source>
        <dbReference type="EMBL" id="MCP8351998.1"/>
    </source>
</evidence>
<keyword evidence="4" id="KW-1185">Reference proteome</keyword>
<feature type="transmembrane region" description="Helical" evidence="2">
    <location>
        <begin position="374"/>
        <end position="396"/>
    </location>
</feature>
<keyword evidence="2" id="KW-0472">Membrane</keyword>
<comment type="caution">
    <text evidence="3">The sequence shown here is derived from an EMBL/GenBank/DDBJ whole genome shotgun (WGS) entry which is preliminary data.</text>
</comment>
<reference evidence="3 4" key="1">
    <citation type="journal article" date="2022" name="Nat. Microbiol.">
        <title>The microbiome of a bacterivorous marine choanoflagellate contains a resource-demanding obligate bacterial associate.</title>
        <authorList>
            <person name="Needham D.M."/>
            <person name="Poirier C."/>
            <person name="Bachy C."/>
            <person name="George E.E."/>
            <person name="Wilken S."/>
            <person name="Yung C.C.M."/>
            <person name="Limardo A.J."/>
            <person name="Morando M."/>
            <person name="Sudek L."/>
            <person name="Malmstrom R.R."/>
            <person name="Keeling P.J."/>
            <person name="Santoro A.E."/>
            <person name="Worden A.Z."/>
        </authorList>
    </citation>
    <scope>NUCLEOTIDE SEQUENCE [LARGE SCALE GENOMIC DNA]</scope>
    <source>
        <strain evidence="3 4">Comchoano-2</strain>
    </source>
</reference>
<protein>
    <submittedName>
        <fullName evidence="3">Polysaccharide biosynthesis C-terminal domain-containing protein</fullName>
    </submittedName>
</protein>
<keyword evidence="2" id="KW-1133">Transmembrane helix</keyword>
<dbReference type="InterPro" id="IPR002528">
    <property type="entry name" value="MATE_fam"/>
</dbReference>
<feature type="transmembrane region" description="Helical" evidence="2">
    <location>
        <begin position="50"/>
        <end position="72"/>
    </location>
</feature>
<evidence type="ECO:0000256" key="2">
    <source>
        <dbReference type="SAM" id="Phobius"/>
    </source>
</evidence>
<feature type="transmembrane region" description="Helical" evidence="2">
    <location>
        <begin position="305"/>
        <end position="326"/>
    </location>
</feature>
<feature type="transmembrane region" description="Helical" evidence="2">
    <location>
        <begin position="179"/>
        <end position="201"/>
    </location>
</feature>
<sequence length="442" mass="49261">MSSPAPTVSSLLRAALPLILAGLSSNLSIFVDRSILSHHDVNMMSHVTAAMNYCWTFLFATTGITWISKVFIGQYNGAKQYQKVTNMTWQMMIFSLSTLILFIPVAYLGAWIIPYMAHEHGLIYFQVLMLGGCLWPMCSALSSFFIGTYQTKTVLISLIFSNLINVALDLYWIPSMGTYGAALATITSMVFQLIFLLGFFLNARNAKKYHTFNVQYHPKMMLQAIKLGLPESLSHSCEMLAWATVLNIISTKGADYMVVTTLAQNLFILFMFVYSELGNAVKAMAANYIGENLNALLPQLLRSAFIIHTSFMLCIGASLYFIPSWFMQLFALNEQTQSLQMVIITSLKGVMLFMFLDGLAYIFASFLAAFGDTVASMLITASNMWLFLVLPTYLLIHYYPTTAATHSLVVLPFYGVLTVICYGLRHQVAKKQDVSVIGATSL</sequence>
<dbReference type="Proteomes" id="UP001320768">
    <property type="component" value="Unassembled WGS sequence"/>
</dbReference>
<dbReference type="InterPro" id="IPR050222">
    <property type="entry name" value="MATE_MdtK"/>
</dbReference>
<feature type="transmembrane region" description="Helical" evidence="2">
    <location>
        <begin position="408"/>
        <end position="425"/>
    </location>
</feature>
<proteinExistence type="predicted"/>
<accession>A0ABT1L560</accession>
<dbReference type="EMBL" id="JAKUDN010000001">
    <property type="protein sequence ID" value="MCP8351998.1"/>
    <property type="molecule type" value="Genomic_DNA"/>
</dbReference>
<evidence type="ECO:0000313" key="4">
    <source>
        <dbReference type="Proteomes" id="UP001320768"/>
    </source>
</evidence>
<dbReference type="RefSeq" id="WP_258569103.1">
    <property type="nucleotide sequence ID" value="NZ_JAKUDN010000001.1"/>
</dbReference>
<keyword evidence="1" id="KW-0813">Transport</keyword>
<dbReference type="PANTHER" id="PTHR43298:SF2">
    <property type="entry name" value="FMN_FAD EXPORTER YEEO-RELATED"/>
    <property type="match status" value="1"/>
</dbReference>
<dbReference type="PANTHER" id="PTHR43298">
    <property type="entry name" value="MULTIDRUG RESISTANCE PROTEIN NORM-RELATED"/>
    <property type="match status" value="1"/>
</dbReference>
<feature type="transmembrane region" description="Helical" evidence="2">
    <location>
        <begin position="256"/>
        <end position="274"/>
    </location>
</feature>
<name>A0ABT1L560_9GAMM</name>
<feature type="transmembrane region" description="Helical" evidence="2">
    <location>
        <begin position="123"/>
        <end position="146"/>
    </location>
</feature>
<feature type="transmembrane region" description="Helical" evidence="2">
    <location>
        <begin position="153"/>
        <end position="173"/>
    </location>
</feature>
<feature type="transmembrane region" description="Helical" evidence="2">
    <location>
        <begin position="12"/>
        <end position="30"/>
    </location>
</feature>
<dbReference type="Pfam" id="PF01554">
    <property type="entry name" value="MatE"/>
    <property type="match status" value="2"/>
</dbReference>